<dbReference type="GO" id="GO:0009306">
    <property type="term" value="P:protein secretion"/>
    <property type="evidence" value="ECO:0007669"/>
    <property type="project" value="InterPro"/>
</dbReference>
<evidence type="ECO:0000256" key="2">
    <source>
        <dbReference type="SAM" id="Coils"/>
    </source>
</evidence>
<feature type="compositionally biased region" description="Polar residues" evidence="3">
    <location>
        <begin position="208"/>
        <end position="225"/>
    </location>
</feature>
<dbReference type="InterPro" id="IPR004846">
    <property type="entry name" value="T2SS/T3SS_dom"/>
</dbReference>
<feature type="region of interest" description="Disordered" evidence="3">
    <location>
        <begin position="487"/>
        <end position="513"/>
    </location>
</feature>
<comment type="similarity">
    <text evidence="1">Belongs to the bacterial secretin family.</text>
</comment>
<feature type="region of interest" description="Disordered" evidence="3">
    <location>
        <begin position="202"/>
        <end position="271"/>
    </location>
</feature>
<evidence type="ECO:0000313" key="7">
    <source>
        <dbReference type="Proteomes" id="UP000319976"/>
    </source>
</evidence>
<feature type="compositionally biased region" description="Polar residues" evidence="3">
    <location>
        <begin position="491"/>
        <end position="506"/>
    </location>
</feature>
<keyword evidence="4" id="KW-0472">Membrane</keyword>
<sequence length="1578" mass="168914">MEKRPALKFNLIPVAVKNSICGHVMQHVTAGKPTGTRRNPWEEGTLAKRIGLIVGAVMICAAVAWFATSRRTAQEVQAGNEAVADSNQASPAKLLEQGKQQFSRGDYVSAVASLRAANRRRSELTPIQQVHLNNYLERAEVAVAGTAGQSSSSYMQTAQLYLREANRALGRGDLIGARQMAEAAGRLPVQWPATGETPQSLLAKVEQQESQSNQAGASSGKSFGVQTADWGSYPGQAGSGNGIQLTGAETPAAKTEPKPFINPADSEAGKNSRDQAVELLKQARIALKDGRAEEARAMAIKASRMNTSWGLFEDRPEHVIAEVSRQTKTDTIVSSEVIAKGVGGDQATRQAKQLLKDAKKAIGDGHFAEANTKIQQASKLPAVYGLFDERPELVQKELELAMAGPAQSDVKIAKNDAPATGNAKEQASKLLHQARLDMQAGRLDDAMTKADKAAGLDVTYGLFEDRPDLVKTAIAQMTAPKSDTMFAEAKSPSTSPASVKTPQNDPWENPARKPADVVASNATPKEKALDLLKQARVAFGAGKVDEAKQLATAAAKYDVVYGVLDDRPELLLSQISEQQSGKSFENVASIEKTAPGRTVVPVSTEQVGNGTGPSKVVTAGGPGILELYTYAQNLLVAGDRQGAYHAFRQAYDSGERLDPFRQRQLLNYLRELAPRNEGIQLTSAQTGGEPAGDGRPNLLGIAQEREAARFDRLRTEVLNAIFRAERLRDINPDEAVEILNRTRETVNTAEVADEAKAPLLRQLSRSQESIDSYAKQMAPLIEMRQQNAEVIARNERERTDLIRREKELKRLVDEFNDLMDQRRFAEAVVLGKQAKELDPENPAVVSMVWKSQFAYETARNQDVEDRKAQGFLDALHSVNESAVPFAKEIEFPDIEKWDQLKKMRSKYGADNAVRTEEELRIESALTRQVSLNFDNEPLQSVVEHLAALTDVNIVIDRLGLDEMGVTTDTPVSIHVEGIQLKSALNILLRQLQLGYMIEDEVLKITSYLRRQGKFVVRTYPVADLVMPIPNFLPSGGTGMSSSGEAINGIGAGYGNFSVPSFGGMQVDGGQAFAQVGPGAQQAGAGFGNINGNSGPRTNGVAPPADFDGLQELIISTISPETWEEVGGSGSARPFETTLSLVIRQTETVHEEIRDLLQQLRRLQDLQVTVEVRFITVSDSFFEQIGIDFDFDVQDTVGGPDDASSFGAPTGDGDETAGSFFDPSPDRDNRDRDSYEKGTVVGLATPDSFTSDLDVAMRQGSFTVGVPDFGNFNPDVGAQIGFAILSDIEAFFFIQAAQSSERSNLMFAPKVTLFNGQSATVQNTVQRPFVTSLIPTVGFFSVGFTPQITVLSEGVTLTVQAVISADRRFVRLTIVPAFTNITDVFTFSFVSGAGAGITGTAGGNTGNTTGGAAGGFGGAGGAGGLGGAGGFAGVAGIGGGMLSRNALLRALPQQTATTGTATTGTATTGTATAGTATTGTTGTTGDSGLTLTVQQPVFEIVNVTTTVSVPDGGTVLLGGIKRLREARNMAGVPILNKIPYISRLFKNTGLGRQTESLMLMVTPRIIIQEEEEELLGIPL</sequence>
<dbReference type="PANTHER" id="PTHR30604">
    <property type="entry name" value="PROTEIN TRANSPORT PROTEIN HOFQ"/>
    <property type="match status" value="1"/>
</dbReference>
<evidence type="ECO:0000256" key="1">
    <source>
        <dbReference type="RuleBase" id="RU004003"/>
    </source>
</evidence>
<feature type="region of interest" description="Disordered" evidence="3">
    <location>
        <begin position="1197"/>
        <end position="1233"/>
    </location>
</feature>
<evidence type="ECO:0000259" key="5">
    <source>
        <dbReference type="Pfam" id="PF00263"/>
    </source>
</evidence>
<keyword evidence="4" id="KW-0812">Transmembrane</keyword>
<gene>
    <name evidence="6" type="ORF">V22_28420</name>
</gene>
<accession>A0A517TB41</accession>
<dbReference type="PANTHER" id="PTHR30604:SF1">
    <property type="entry name" value="DNA UTILIZATION PROTEIN HOFQ"/>
    <property type="match status" value="1"/>
</dbReference>
<dbReference type="EMBL" id="CP036316">
    <property type="protein sequence ID" value="QDT65587.1"/>
    <property type="molecule type" value="Genomic_DNA"/>
</dbReference>
<dbReference type="KEGG" id="chya:V22_28420"/>
<feature type="compositionally biased region" description="Basic and acidic residues" evidence="3">
    <location>
        <begin position="1223"/>
        <end position="1233"/>
    </location>
</feature>
<feature type="region of interest" description="Disordered" evidence="3">
    <location>
        <begin position="1456"/>
        <end position="1480"/>
    </location>
</feature>
<reference evidence="6 7" key="1">
    <citation type="submission" date="2019-02" db="EMBL/GenBank/DDBJ databases">
        <title>Deep-cultivation of Planctomycetes and their phenomic and genomic characterization uncovers novel biology.</title>
        <authorList>
            <person name="Wiegand S."/>
            <person name="Jogler M."/>
            <person name="Boedeker C."/>
            <person name="Pinto D."/>
            <person name="Vollmers J."/>
            <person name="Rivas-Marin E."/>
            <person name="Kohn T."/>
            <person name="Peeters S.H."/>
            <person name="Heuer A."/>
            <person name="Rast P."/>
            <person name="Oberbeckmann S."/>
            <person name="Bunk B."/>
            <person name="Jeske O."/>
            <person name="Meyerdierks A."/>
            <person name="Storesund J.E."/>
            <person name="Kallscheuer N."/>
            <person name="Luecker S."/>
            <person name="Lage O.M."/>
            <person name="Pohl T."/>
            <person name="Merkel B.J."/>
            <person name="Hornburger P."/>
            <person name="Mueller R.-W."/>
            <person name="Bruemmer F."/>
            <person name="Labrenz M."/>
            <person name="Spormann A.M."/>
            <person name="Op den Camp H."/>
            <person name="Overmann J."/>
            <person name="Amann R."/>
            <person name="Jetten M.S.M."/>
            <person name="Mascher T."/>
            <person name="Medema M.H."/>
            <person name="Devos D.P."/>
            <person name="Kaster A.-K."/>
            <person name="Ovreas L."/>
            <person name="Rohde M."/>
            <person name="Galperin M.Y."/>
            <person name="Jogler C."/>
        </authorList>
    </citation>
    <scope>NUCLEOTIDE SEQUENCE [LARGE SCALE GENOMIC DNA]</scope>
    <source>
        <strain evidence="6 7">V22</strain>
    </source>
</reference>
<feature type="domain" description="Type II/III secretion system secretin-like" evidence="5">
    <location>
        <begin position="1490"/>
        <end position="1565"/>
    </location>
</feature>
<feature type="transmembrane region" description="Helical" evidence="4">
    <location>
        <begin position="46"/>
        <end position="67"/>
    </location>
</feature>
<organism evidence="6 7">
    <name type="scientific">Calycomorphotria hydatis</name>
    <dbReference type="NCBI Taxonomy" id="2528027"/>
    <lineage>
        <taxon>Bacteria</taxon>
        <taxon>Pseudomonadati</taxon>
        <taxon>Planctomycetota</taxon>
        <taxon>Planctomycetia</taxon>
        <taxon>Planctomycetales</taxon>
        <taxon>Planctomycetaceae</taxon>
        <taxon>Calycomorphotria</taxon>
    </lineage>
</organism>
<evidence type="ECO:0000313" key="6">
    <source>
        <dbReference type="EMBL" id="QDT65587.1"/>
    </source>
</evidence>
<evidence type="ECO:0000256" key="3">
    <source>
        <dbReference type="SAM" id="MobiDB-lite"/>
    </source>
</evidence>
<keyword evidence="4" id="KW-1133">Transmembrane helix</keyword>
<proteinExistence type="inferred from homology"/>
<name>A0A517TB41_9PLAN</name>
<evidence type="ECO:0000256" key="4">
    <source>
        <dbReference type="SAM" id="Phobius"/>
    </source>
</evidence>
<keyword evidence="2" id="KW-0175">Coiled coil</keyword>
<protein>
    <submittedName>
        <fullName evidence="6">Outer membrane porin HofQ</fullName>
    </submittedName>
</protein>
<keyword evidence="7" id="KW-1185">Reference proteome</keyword>
<dbReference type="InterPro" id="IPR051808">
    <property type="entry name" value="Type_IV_pilus_biogenesis"/>
</dbReference>
<feature type="coiled-coil region" evidence="2">
    <location>
        <begin position="791"/>
        <end position="828"/>
    </location>
</feature>
<dbReference type="Proteomes" id="UP000319976">
    <property type="component" value="Chromosome"/>
</dbReference>
<dbReference type="Pfam" id="PF00263">
    <property type="entry name" value="Secretin"/>
    <property type="match status" value="1"/>
</dbReference>